<feature type="transmembrane region" description="Helical" evidence="7">
    <location>
        <begin position="384"/>
        <end position="403"/>
    </location>
</feature>
<dbReference type="GO" id="GO:0005345">
    <property type="term" value="F:purine nucleobase transmembrane transporter activity"/>
    <property type="evidence" value="ECO:0007669"/>
    <property type="project" value="TreeGrafter"/>
</dbReference>
<evidence type="ECO:0000256" key="1">
    <source>
        <dbReference type="ARBA" id="ARBA00004127"/>
    </source>
</evidence>
<evidence type="ECO:0000256" key="2">
    <source>
        <dbReference type="ARBA" id="ARBA00005697"/>
    </source>
</evidence>
<dbReference type="EMBL" id="BMZH01000006">
    <property type="protein sequence ID" value="GHA94339.1"/>
    <property type="molecule type" value="Genomic_DNA"/>
</dbReference>
<feature type="transmembrane region" description="Helical" evidence="7">
    <location>
        <begin position="20"/>
        <end position="40"/>
    </location>
</feature>
<evidence type="ECO:0000256" key="6">
    <source>
        <dbReference type="ARBA" id="ARBA00023136"/>
    </source>
</evidence>
<keyword evidence="9" id="KW-1185">Reference proteome</keyword>
<protein>
    <submittedName>
        <fullName evidence="8">Permease</fullName>
    </submittedName>
</protein>
<feature type="transmembrane region" description="Helical" evidence="7">
    <location>
        <begin position="84"/>
        <end position="102"/>
    </location>
</feature>
<dbReference type="AlphaFoldDB" id="A0A8J3G2B9"/>
<dbReference type="InterPro" id="IPR045018">
    <property type="entry name" value="Azg-like"/>
</dbReference>
<feature type="transmembrane region" description="Helical" evidence="7">
    <location>
        <begin position="108"/>
        <end position="124"/>
    </location>
</feature>
<feature type="transmembrane region" description="Helical" evidence="7">
    <location>
        <begin position="175"/>
        <end position="192"/>
    </location>
</feature>
<evidence type="ECO:0000256" key="7">
    <source>
        <dbReference type="SAM" id="Phobius"/>
    </source>
</evidence>
<feature type="transmembrane region" description="Helical" evidence="7">
    <location>
        <begin position="429"/>
        <end position="447"/>
    </location>
</feature>
<evidence type="ECO:0000256" key="3">
    <source>
        <dbReference type="ARBA" id="ARBA00022448"/>
    </source>
</evidence>
<keyword evidence="6 7" id="KW-0472">Membrane</keyword>
<feature type="transmembrane region" description="Helical" evidence="7">
    <location>
        <begin position="52"/>
        <end position="72"/>
    </location>
</feature>
<comment type="similarity">
    <text evidence="2">Belongs to the nucleobase:cation symporter-2 (NCS2) (TC 2.A.40) family. Azg-like subfamily.</text>
</comment>
<feature type="transmembrane region" description="Helical" evidence="7">
    <location>
        <begin position="322"/>
        <end position="339"/>
    </location>
</feature>
<reference evidence="8" key="2">
    <citation type="submission" date="2020-09" db="EMBL/GenBank/DDBJ databases">
        <authorList>
            <person name="Sun Q."/>
            <person name="Kim S."/>
        </authorList>
    </citation>
    <scope>NUCLEOTIDE SEQUENCE</scope>
    <source>
        <strain evidence="8">KCTC 32513</strain>
    </source>
</reference>
<sequence length="448" mass="47577">MISSIRQITISSMEERGTNLLREVVAGIALFLSLSYIFIVNPTILAESGIPAGAAFFATVVTSAAFTIWMGVYSKLPFAVAPGLESSSFFVFVVVVSLGFSWQQALGLVFWSGILCVLLTLIPIRPKIIDAIPEGLRAAITASVGIFVLVIGLVVTDVLTFENGLLTGIGEFANPKLVLLVLGLVISVVLAWKPLRFPAGMLIAIIICSIVARPLGIVADTPAAEPEQFTQAIGRLDIFIIFTDPRAWAALLIFFMIDFYGSIGKFIGLTRGTNLADIPEIKDPKAALYVDSLGTVGGSLMGTSTIITFVESSIAIKQGGRTGLVAVVAGVLMLLSLMFAPLVQLVPVAAVGGVLVFVGLLLQPTTELIDAAYGTKDPGSRLDYFDLIIIVVMGAIAFLTFSLDKSMLFGFVAYSLKQAVVNKGRVNPYLLGSTVALGVALGFQYLWI</sequence>
<proteinExistence type="inferred from homology"/>
<dbReference type="GO" id="GO:0005886">
    <property type="term" value="C:plasma membrane"/>
    <property type="evidence" value="ECO:0007669"/>
    <property type="project" value="TreeGrafter"/>
</dbReference>
<keyword evidence="5 7" id="KW-1133">Transmembrane helix</keyword>
<comment type="subcellular location">
    <subcellularLocation>
        <location evidence="1">Endomembrane system</location>
        <topology evidence="1">Multi-pass membrane protein</topology>
    </subcellularLocation>
</comment>
<comment type="caution">
    <text evidence="8">The sequence shown here is derived from an EMBL/GenBank/DDBJ whole genome shotgun (WGS) entry which is preliminary data.</text>
</comment>
<feature type="transmembrane region" description="Helical" evidence="7">
    <location>
        <begin position="345"/>
        <end position="363"/>
    </location>
</feature>
<dbReference type="PANTHER" id="PTHR43337:SF1">
    <property type="entry name" value="XANTHINE_URACIL PERMEASE C887.17-RELATED"/>
    <property type="match status" value="1"/>
</dbReference>
<dbReference type="RefSeq" id="WP_189497335.1">
    <property type="nucleotide sequence ID" value="NZ_BMZH01000006.1"/>
</dbReference>
<dbReference type="InterPro" id="IPR006043">
    <property type="entry name" value="NCS2"/>
</dbReference>
<dbReference type="PANTHER" id="PTHR43337">
    <property type="entry name" value="XANTHINE/URACIL PERMEASE C887.17-RELATED"/>
    <property type="match status" value="1"/>
</dbReference>
<dbReference type="Pfam" id="PF00860">
    <property type="entry name" value="Xan_ur_permease"/>
    <property type="match status" value="1"/>
</dbReference>
<feature type="transmembrane region" description="Helical" evidence="7">
    <location>
        <begin position="136"/>
        <end position="155"/>
    </location>
</feature>
<name>A0A8J3G2B9_9PROT</name>
<feature type="transmembrane region" description="Helical" evidence="7">
    <location>
        <begin position="199"/>
        <end position="218"/>
    </location>
</feature>
<evidence type="ECO:0000256" key="5">
    <source>
        <dbReference type="ARBA" id="ARBA00022989"/>
    </source>
</evidence>
<accession>A0A8J3G2B9</accession>
<feature type="transmembrane region" description="Helical" evidence="7">
    <location>
        <begin position="238"/>
        <end position="261"/>
    </location>
</feature>
<dbReference type="GO" id="GO:0012505">
    <property type="term" value="C:endomembrane system"/>
    <property type="evidence" value="ECO:0007669"/>
    <property type="project" value="UniProtKB-SubCell"/>
</dbReference>
<evidence type="ECO:0000313" key="9">
    <source>
        <dbReference type="Proteomes" id="UP000634004"/>
    </source>
</evidence>
<evidence type="ECO:0000313" key="8">
    <source>
        <dbReference type="EMBL" id="GHA94339.1"/>
    </source>
</evidence>
<reference evidence="8" key="1">
    <citation type="journal article" date="2014" name="Int. J. Syst. Evol. Microbiol.">
        <title>Complete genome sequence of Corynebacterium casei LMG S-19264T (=DSM 44701T), isolated from a smear-ripened cheese.</title>
        <authorList>
            <consortium name="US DOE Joint Genome Institute (JGI-PGF)"/>
            <person name="Walter F."/>
            <person name="Albersmeier A."/>
            <person name="Kalinowski J."/>
            <person name="Ruckert C."/>
        </authorList>
    </citation>
    <scope>NUCLEOTIDE SEQUENCE</scope>
    <source>
        <strain evidence="8">KCTC 32513</strain>
    </source>
</reference>
<evidence type="ECO:0000256" key="4">
    <source>
        <dbReference type="ARBA" id="ARBA00022692"/>
    </source>
</evidence>
<organism evidence="8 9">
    <name type="scientific">Algimonas arctica</name>
    <dbReference type="NCBI Taxonomy" id="1479486"/>
    <lineage>
        <taxon>Bacteria</taxon>
        <taxon>Pseudomonadati</taxon>
        <taxon>Pseudomonadota</taxon>
        <taxon>Alphaproteobacteria</taxon>
        <taxon>Maricaulales</taxon>
        <taxon>Robiginitomaculaceae</taxon>
        <taxon>Algimonas</taxon>
    </lineage>
</organism>
<gene>
    <name evidence="8" type="ORF">GCM10009069_16580</name>
</gene>
<keyword evidence="4 7" id="KW-0812">Transmembrane</keyword>
<dbReference type="Proteomes" id="UP000634004">
    <property type="component" value="Unassembled WGS sequence"/>
</dbReference>
<keyword evidence="3" id="KW-0813">Transport</keyword>